<dbReference type="AlphaFoldDB" id="A0A6A5BZA8"/>
<feature type="transmembrane region" description="Helical" evidence="5">
    <location>
        <begin position="143"/>
        <end position="163"/>
    </location>
</feature>
<dbReference type="GeneID" id="68110032"/>
<sequence>MSLQHTEQPTTAMPSSNPNAPHHNVLTIGTYILLNSLIWGVTNPLLKYYGSKSLTNREDDDDNKTIRNTSSHNNNILNQLISLFGNWKFVMVQMINWCGSLFFLMLLGYTNLTTAVICVNSLTCVITELTDIYLLGHERKHKMQVYTGIGLILLGILICNPVQQENS</sequence>
<proteinExistence type="predicted"/>
<evidence type="ECO:0000313" key="7">
    <source>
        <dbReference type="Proteomes" id="UP000444721"/>
    </source>
</evidence>
<reference evidence="6 7" key="1">
    <citation type="journal article" date="2019" name="Sci. Rep.">
        <title>Nanopore sequencing improves the draft genome of the human pathogenic amoeba Naegleria fowleri.</title>
        <authorList>
            <person name="Liechti N."/>
            <person name="Schurch N."/>
            <person name="Bruggmann R."/>
            <person name="Wittwer M."/>
        </authorList>
    </citation>
    <scope>NUCLEOTIDE SEQUENCE [LARGE SCALE GENOMIC DNA]</scope>
    <source>
        <strain evidence="6 7">ATCC 30894</strain>
    </source>
</reference>
<keyword evidence="3 5" id="KW-1133">Transmembrane helix</keyword>
<evidence type="ECO:0000256" key="1">
    <source>
        <dbReference type="ARBA" id="ARBA00004141"/>
    </source>
</evidence>
<evidence type="ECO:0000256" key="2">
    <source>
        <dbReference type="ARBA" id="ARBA00022692"/>
    </source>
</evidence>
<protein>
    <recommendedName>
        <fullName evidence="8">EamA domain-containing protein</fullName>
    </recommendedName>
</protein>
<dbReference type="PANTHER" id="PTHR28668:SF1">
    <property type="entry name" value="TRANSMEMBRANE PROTEIN 234"/>
    <property type="match status" value="1"/>
</dbReference>
<evidence type="ECO:0000256" key="4">
    <source>
        <dbReference type="ARBA" id="ARBA00023136"/>
    </source>
</evidence>
<feature type="transmembrane region" description="Helical" evidence="5">
    <location>
        <begin position="25"/>
        <end position="46"/>
    </location>
</feature>
<gene>
    <name evidence="6" type="ORF">FDP41_002814</name>
</gene>
<keyword evidence="7" id="KW-1185">Reference proteome</keyword>
<dbReference type="PANTHER" id="PTHR28668">
    <property type="entry name" value="TRANSMEMBRANE PROTEIN 234"/>
    <property type="match status" value="1"/>
</dbReference>
<evidence type="ECO:0008006" key="8">
    <source>
        <dbReference type="Google" id="ProtNLM"/>
    </source>
</evidence>
<keyword evidence="4 5" id="KW-0472">Membrane</keyword>
<dbReference type="Proteomes" id="UP000444721">
    <property type="component" value="Unassembled WGS sequence"/>
</dbReference>
<dbReference type="EMBL" id="VFQX01000030">
    <property type="protein sequence ID" value="KAF0978299.1"/>
    <property type="molecule type" value="Genomic_DNA"/>
</dbReference>
<organism evidence="6 7">
    <name type="scientific">Naegleria fowleri</name>
    <name type="common">Brain eating amoeba</name>
    <dbReference type="NCBI Taxonomy" id="5763"/>
    <lineage>
        <taxon>Eukaryota</taxon>
        <taxon>Discoba</taxon>
        <taxon>Heterolobosea</taxon>
        <taxon>Tetramitia</taxon>
        <taxon>Eutetramitia</taxon>
        <taxon>Vahlkampfiidae</taxon>
        <taxon>Naegleria</taxon>
    </lineage>
</organism>
<comment type="subcellular location">
    <subcellularLocation>
        <location evidence="1">Membrane</location>
        <topology evidence="1">Multi-pass membrane protein</topology>
    </subcellularLocation>
</comment>
<dbReference type="RefSeq" id="XP_044563012.1">
    <property type="nucleotide sequence ID" value="XM_044706050.1"/>
</dbReference>
<evidence type="ECO:0000313" key="6">
    <source>
        <dbReference type="EMBL" id="KAF0978299.1"/>
    </source>
</evidence>
<comment type="caution">
    <text evidence="6">The sequence shown here is derived from an EMBL/GenBank/DDBJ whole genome shotgun (WGS) entry which is preliminary data.</text>
</comment>
<dbReference type="InterPro" id="IPR018908">
    <property type="entry name" value="TMEM234"/>
</dbReference>
<accession>A0A6A5BZA8</accession>
<dbReference type="OrthoDB" id="43458at2759"/>
<dbReference type="OMA" id="CVITELT"/>
<dbReference type="VEuPathDB" id="AmoebaDB:NF0117000"/>
<evidence type="ECO:0000256" key="3">
    <source>
        <dbReference type="ARBA" id="ARBA00022989"/>
    </source>
</evidence>
<keyword evidence="2 5" id="KW-0812">Transmembrane</keyword>
<dbReference type="VEuPathDB" id="AmoebaDB:FDP41_002814"/>
<evidence type="ECO:0000256" key="5">
    <source>
        <dbReference type="SAM" id="Phobius"/>
    </source>
</evidence>
<dbReference type="VEuPathDB" id="AmoebaDB:NfTy_056350"/>
<dbReference type="GO" id="GO:0016020">
    <property type="term" value="C:membrane"/>
    <property type="evidence" value="ECO:0007669"/>
    <property type="project" value="UniProtKB-SubCell"/>
</dbReference>
<name>A0A6A5BZA8_NAEFO</name>
<dbReference type="Pfam" id="PF10639">
    <property type="entry name" value="TMEM234"/>
    <property type="match status" value="1"/>
</dbReference>